<dbReference type="InterPro" id="IPR025392">
    <property type="entry name" value="DUF4124"/>
</dbReference>
<dbReference type="Proteomes" id="UP000238220">
    <property type="component" value="Unassembled WGS sequence"/>
</dbReference>
<feature type="domain" description="DUF4124" evidence="3">
    <location>
        <begin position="9"/>
        <end position="59"/>
    </location>
</feature>
<sequence length="195" mass="20059">MRELALLIVLALPLPLAAQVYKYTDEKGVIHYTDKAPGKGAKPVTLPPLHTYKPLAPPESEGAAASGAGGNDASAPPADKGRAAGGGDFTVSIVSPVPDQTNRDASGNLAVSVKVSPEMPEGYTLAYYVDGSPSGEPTASASTTLSGIDRGQHSISVGLQDPDGNEVARSAPVTVYLRQPTIKRVTPAPPRPAPR</sequence>
<accession>A0A2S5TEI6</accession>
<reference evidence="4 5" key="1">
    <citation type="submission" date="2018-02" db="EMBL/GenBank/DDBJ databases">
        <title>Genome sequencing of Solimonas sp. HR-BB.</title>
        <authorList>
            <person name="Lee Y."/>
            <person name="Jeon C.O."/>
        </authorList>
    </citation>
    <scope>NUCLEOTIDE SEQUENCE [LARGE SCALE GENOMIC DNA]</scope>
    <source>
        <strain evidence="4 5">HR-BB</strain>
    </source>
</reference>
<evidence type="ECO:0000313" key="4">
    <source>
        <dbReference type="EMBL" id="PPE73414.1"/>
    </source>
</evidence>
<dbReference type="RefSeq" id="WP_104231010.1">
    <property type="nucleotide sequence ID" value="NZ_PSNW01000007.1"/>
</dbReference>
<dbReference type="AlphaFoldDB" id="A0A2S5TEI6"/>
<feature type="region of interest" description="Disordered" evidence="1">
    <location>
        <begin position="134"/>
        <end position="166"/>
    </location>
</feature>
<gene>
    <name evidence="4" type="ORF">C3942_14200</name>
</gene>
<keyword evidence="5" id="KW-1185">Reference proteome</keyword>
<feature type="chain" id="PRO_5015397922" description="DUF4124 domain-containing protein" evidence="2">
    <location>
        <begin position="19"/>
        <end position="195"/>
    </location>
</feature>
<evidence type="ECO:0000256" key="1">
    <source>
        <dbReference type="SAM" id="MobiDB-lite"/>
    </source>
</evidence>
<feature type="region of interest" description="Disordered" evidence="1">
    <location>
        <begin position="34"/>
        <end position="87"/>
    </location>
</feature>
<dbReference type="Gene3D" id="2.60.40.10">
    <property type="entry name" value="Immunoglobulins"/>
    <property type="match status" value="1"/>
</dbReference>
<protein>
    <recommendedName>
        <fullName evidence="3">DUF4124 domain-containing protein</fullName>
    </recommendedName>
</protein>
<dbReference type="Pfam" id="PF13511">
    <property type="entry name" value="DUF4124"/>
    <property type="match status" value="1"/>
</dbReference>
<feature type="compositionally biased region" description="Polar residues" evidence="1">
    <location>
        <begin position="135"/>
        <end position="146"/>
    </location>
</feature>
<evidence type="ECO:0000256" key="2">
    <source>
        <dbReference type="SAM" id="SignalP"/>
    </source>
</evidence>
<proteinExistence type="predicted"/>
<feature type="signal peptide" evidence="2">
    <location>
        <begin position="1"/>
        <end position="18"/>
    </location>
</feature>
<organism evidence="4 5">
    <name type="scientific">Solimonas fluminis</name>
    <dbReference type="NCBI Taxonomy" id="2086571"/>
    <lineage>
        <taxon>Bacteria</taxon>
        <taxon>Pseudomonadati</taxon>
        <taxon>Pseudomonadota</taxon>
        <taxon>Gammaproteobacteria</taxon>
        <taxon>Nevskiales</taxon>
        <taxon>Nevskiaceae</taxon>
        <taxon>Solimonas</taxon>
    </lineage>
</organism>
<dbReference type="EMBL" id="PSNW01000007">
    <property type="protein sequence ID" value="PPE73414.1"/>
    <property type="molecule type" value="Genomic_DNA"/>
</dbReference>
<dbReference type="OrthoDB" id="7062774at2"/>
<feature type="compositionally biased region" description="Low complexity" evidence="1">
    <location>
        <begin position="58"/>
        <end position="78"/>
    </location>
</feature>
<name>A0A2S5TEI6_9GAMM</name>
<evidence type="ECO:0000313" key="5">
    <source>
        <dbReference type="Proteomes" id="UP000238220"/>
    </source>
</evidence>
<comment type="caution">
    <text evidence="4">The sequence shown here is derived from an EMBL/GenBank/DDBJ whole genome shotgun (WGS) entry which is preliminary data.</text>
</comment>
<keyword evidence="2" id="KW-0732">Signal</keyword>
<dbReference type="InterPro" id="IPR013783">
    <property type="entry name" value="Ig-like_fold"/>
</dbReference>
<evidence type="ECO:0000259" key="3">
    <source>
        <dbReference type="Pfam" id="PF13511"/>
    </source>
</evidence>